<dbReference type="InterPro" id="IPR029045">
    <property type="entry name" value="ClpP/crotonase-like_dom_sf"/>
</dbReference>
<evidence type="ECO:0000259" key="4">
    <source>
        <dbReference type="Pfam" id="PF16113"/>
    </source>
</evidence>
<protein>
    <recommendedName>
        <fullName evidence="2">3-hydroxyisobutyryl-CoA hydrolase</fullName>
        <ecNumber evidence="2">3.1.2.4</ecNumber>
    </recommendedName>
</protein>
<comment type="catalytic activity">
    <reaction evidence="1">
        <text>3-hydroxy-2-methylpropanoyl-CoA + H2O = 3-hydroxy-2-methylpropanoate + CoA + H(+)</text>
        <dbReference type="Rhea" id="RHEA:20888"/>
        <dbReference type="ChEBI" id="CHEBI:11805"/>
        <dbReference type="ChEBI" id="CHEBI:15377"/>
        <dbReference type="ChEBI" id="CHEBI:15378"/>
        <dbReference type="ChEBI" id="CHEBI:57287"/>
        <dbReference type="ChEBI" id="CHEBI:57340"/>
        <dbReference type="EC" id="3.1.2.4"/>
    </reaction>
</comment>
<sequence length="376" mass="41406">MTDTVHFNLLPCSDSQHKIAVATLDNAPSLNALTANMLTLLMTQLALWQEDDDIICVVLEGAGEKAFCAGGDVKSMHEVMRDNTNDEIRRVCGDFFTIEYQCDYLIHTYCKPIIAWGSGVVMGGGMGLFMGSSHKVVTPNSKLAMPEISIGLYPDVGGTWFLNRLDEGIGLFLGLTGSMLNATDAVDVHLADFMALPEHKAGLIEQLQVADWECVDDAYEVVTELLETFAQEAHHESPQPQLLPFYPHIQQACHQDSLLQVVDAIDAIEGESQWLARAKSNLATGSPISAHICYRQLTACHDLSLADCFRLELTLSVCCCLVGEFQEGVRARLVDKDGSPNWKYISLAAVEDKLIDEMFTSLWTPESHPLAQLGHY</sequence>
<evidence type="ECO:0000313" key="5">
    <source>
        <dbReference type="EMBL" id="KGY06846.1"/>
    </source>
</evidence>
<dbReference type="GO" id="GO:0005829">
    <property type="term" value="C:cytosol"/>
    <property type="evidence" value="ECO:0007669"/>
    <property type="project" value="TreeGrafter"/>
</dbReference>
<evidence type="ECO:0000256" key="1">
    <source>
        <dbReference type="ARBA" id="ARBA00001709"/>
    </source>
</evidence>
<dbReference type="NCBIfam" id="NF004127">
    <property type="entry name" value="PRK05617.1"/>
    <property type="match status" value="1"/>
</dbReference>
<evidence type="ECO:0000256" key="2">
    <source>
        <dbReference type="ARBA" id="ARBA00011915"/>
    </source>
</evidence>
<dbReference type="OrthoDB" id="9790967at2"/>
<comment type="caution">
    <text evidence="5">The sequence shown here is derived from an EMBL/GenBank/DDBJ whole genome shotgun (WGS) entry which is preliminary data.</text>
</comment>
<gene>
    <name evidence="5" type="ORF">NM06_20200</name>
</gene>
<dbReference type="CDD" id="cd06558">
    <property type="entry name" value="crotonase-like"/>
    <property type="match status" value="1"/>
</dbReference>
<dbReference type="STRING" id="379097.SE23_03640"/>
<dbReference type="InterPro" id="IPR032259">
    <property type="entry name" value="HIBYL-CoA-H"/>
</dbReference>
<keyword evidence="3" id="KW-0378">Hydrolase</keyword>
<dbReference type="PANTHER" id="PTHR43176:SF3">
    <property type="entry name" value="3-HYDROXYISOBUTYRYL-COA HYDROLASE, MITOCHONDRIAL"/>
    <property type="match status" value="1"/>
</dbReference>
<accession>A0A0A5HTJ5</accession>
<dbReference type="PANTHER" id="PTHR43176">
    <property type="entry name" value="3-HYDROXYISOBUTYRYL-COA HYDROLASE-RELATED"/>
    <property type="match status" value="1"/>
</dbReference>
<evidence type="ECO:0000313" key="6">
    <source>
        <dbReference type="Proteomes" id="UP000030451"/>
    </source>
</evidence>
<dbReference type="GO" id="GO:0003860">
    <property type="term" value="F:3-hydroxyisobutyryl-CoA hydrolase activity"/>
    <property type="evidence" value="ECO:0007669"/>
    <property type="project" value="UniProtKB-EC"/>
</dbReference>
<reference evidence="5 6" key="1">
    <citation type="submission" date="2014-10" db="EMBL/GenBank/DDBJ databases">
        <title>Genome sequencing of Vibrio sinaloensis T08.</title>
        <authorList>
            <person name="Chan K.-G."/>
            <person name="Mohamad N.I."/>
        </authorList>
    </citation>
    <scope>NUCLEOTIDE SEQUENCE [LARGE SCALE GENOMIC DNA]</scope>
    <source>
        <strain evidence="5 6">T08</strain>
    </source>
</reference>
<dbReference type="Proteomes" id="UP000030451">
    <property type="component" value="Unassembled WGS sequence"/>
</dbReference>
<dbReference type="SUPFAM" id="SSF52096">
    <property type="entry name" value="ClpP/crotonase"/>
    <property type="match status" value="1"/>
</dbReference>
<dbReference type="RefSeq" id="WP_038193364.1">
    <property type="nucleotide sequence ID" value="NZ_JRWP01000062.1"/>
</dbReference>
<dbReference type="EMBL" id="JRWP01000062">
    <property type="protein sequence ID" value="KGY06846.1"/>
    <property type="molecule type" value="Genomic_DNA"/>
</dbReference>
<dbReference type="GO" id="GO:0006574">
    <property type="term" value="P:L-valine catabolic process"/>
    <property type="evidence" value="ECO:0007669"/>
    <property type="project" value="TreeGrafter"/>
</dbReference>
<evidence type="ECO:0000256" key="3">
    <source>
        <dbReference type="ARBA" id="ARBA00022801"/>
    </source>
</evidence>
<feature type="domain" description="Enoyl-CoA hydratase/isomerase" evidence="4">
    <location>
        <begin position="20"/>
        <end position="359"/>
    </location>
</feature>
<dbReference type="AlphaFoldDB" id="A0A0A5HTJ5"/>
<name>A0A0A5HTJ5_PHOS4</name>
<dbReference type="EC" id="3.1.2.4" evidence="2"/>
<dbReference type="Pfam" id="PF16113">
    <property type="entry name" value="ECH_2"/>
    <property type="match status" value="1"/>
</dbReference>
<dbReference type="InterPro" id="IPR045004">
    <property type="entry name" value="ECH_dom"/>
</dbReference>
<proteinExistence type="predicted"/>
<organism evidence="5 6">
    <name type="scientific">Photobacterium sp. (strain ATCC 43367)</name>
    <dbReference type="NCBI Taxonomy" id="379097"/>
    <lineage>
        <taxon>Bacteria</taxon>
        <taxon>Pseudomonadati</taxon>
        <taxon>Pseudomonadota</taxon>
        <taxon>Gammaproteobacteria</taxon>
        <taxon>Vibrionales</taxon>
        <taxon>Vibrionaceae</taxon>
        <taxon>Vibrio</taxon>
        <taxon>Vibrio oreintalis group</taxon>
    </lineage>
</organism>
<dbReference type="Gene3D" id="3.90.226.10">
    <property type="entry name" value="2-enoyl-CoA Hydratase, Chain A, domain 1"/>
    <property type="match status" value="1"/>
</dbReference>